<feature type="region of interest" description="Disordered" evidence="1">
    <location>
        <begin position="267"/>
        <end position="289"/>
    </location>
</feature>
<dbReference type="Proteomes" id="UP000789595">
    <property type="component" value="Unassembled WGS sequence"/>
</dbReference>
<dbReference type="EMBL" id="CAKKNE010000002">
    <property type="protein sequence ID" value="CAH0367324.1"/>
    <property type="molecule type" value="Genomic_DNA"/>
</dbReference>
<feature type="compositionally biased region" description="Basic and acidic residues" evidence="1">
    <location>
        <begin position="267"/>
        <end position="278"/>
    </location>
</feature>
<evidence type="ECO:0000256" key="1">
    <source>
        <dbReference type="SAM" id="MobiDB-lite"/>
    </source>
</evidence>
<sequence>MIWGSAGVDSASVKRMIDEDTGSGDMCMLYEIQARSELGHDRLGREAVADRGRRRARGRVEAQHGAARAGDFGVGGVARHERAQRRRAVGEGVDDRRQDAAKMGVRVRAVVGAAVLHQGAPLVLRIVGHEPQGVKVRRADEDLEGQHARAPDVGRRAVVALRMEHFRREEAQAPGDALREEEARAARVPPARPREPEVAQFNVGPVEEHILGLDVAVVHVPRVQVREPVRDAPHDARRGAPHVLRPRGAGLLQVARPEELHDEGQVRLRRDDAADPHQVRAAHRGAQRPELARDVPERLERLDVLLVDALHGAGAPFLVDGRVDRGERAGAEVVPQDEAAADVAVRAVGVRDRRPGHGLLQALAHEHRLGPQQLAVLPLQFVVPRPELAELDLALGVARLDLDEARAQQGRVLGQPVRGGGHSRSLAPEIPRAWELGSARAAGPTSPGDSCVGAGVGAGGGRGGGAGVVVRKGRLDATECRAALKGYLASSPSMNRLKNMSE</sequence>
<keyword evidence="3" id="KW-1185">Reference proteome</keyword>
<dbReference type="AlphaFoldDB" id="A0A8J2SID1"/>
<organism evidence="2 3">
    <name type="scientific">Pelagomonas calceolata</name>
    <dbReference type="NCBI Taxonomy" id="35677"/>
    <lineage>
        <taxon>Eukaryota</taxon>
        <taxon>Sar</taxon>
        <taxon>Stramenopiles</taxon>
        <taxon>Ochrophyta</taxon>
        <taxon>Pelagophyceae</taxon>
        <taxon>Pelagomonadales</taxon>
        <taxon>Pelagomonadaceae</taxon>
        <taxon>Pelagomonas</taxon>
    </lineage>
</organism>
<feature type="region of interest" description="Disordered" evidence="1">
    <location>
        <begin position="71"/>
        <end position="95"/>
    </location>
</feature>
<protein>
    <submittedName>
        <fullName evidence="2">Uncharacterized protein</fullName>
    </submittedName>
</protein>
<name>A0A8J2SID1_9STRA</name>
<gene>
    <name evidence="2" type="ORF">PECAL_2P03380</name>
</gene>
<proteinExistence type="predicted"/>
<evidence type="ECO:0000313" key="3">
    <source>
        <dbReference type="Proteomes" id="UP000789595"/>
    </source>
</evidence>
<reference evidence="2" key="1">
    <citation type="submission" date="2021-11" db="EMBL/GenBank/DDBJ databases">
        <authorList>
            <consortium name="Genoscope - CEA"/>
            <person name="William W."/>
        </authorList>
    </citation>
    <scope>NUCLEOTIDE SEQUENCE</scope>
</reference>
<comment type="caution">
    <text evidence="2">The sequence shown here is derived from an EMBL/GenBank/DDBJ whole genome shotgun (WGS) entry which is preliminary data.</text>
</comment>
<evidence type="ECO:0000313" key="2">
    <source>
        <dbReference type="EMBL" id="CAH0367324.1"/>
    </source>
</evidence>
<accession>A0A8J2SID1</accession>